<dbReference type="PANTHER" id="PTHR43563">
    <property type="entry name" value="AMINE OXIDASE"/>
    <property type="match status" value="1"/>
</dbReference>
<dbReference type="Gene3D" id="3.50.50.60">
    <property type="entry name" value="FAD/NAD(P)-binding domain"/>
    <property type="match status" value="1"/>
</dbReference>
<organism evidence="2 3">
    <name type="scientific">Achaetomium macrosporum</name>
    <dbReference type="NCBI Taxonomy" id="79813"/>
    <lineage>
        <taxon>Eukaryota</taxon>
        <taxon>Fungi</taxon>
        <taxon>Dikarya</taxon>
        <taxon>Ascomycota</taxon>
        <taxon>Pezizomycotina</taxon>
        <taxon>Sordariomycetes</taxon>
        <taxon>Sordariomycetidae</taxon>
        <taxon>Sordariales</taxon>
        <taxon>Chaetomiaceae</taxon>
        <taxon>Achaetomium</taxon>
    </lineage>
</organism>
<dbReference type="AlphaFoldDB" id="A0AAN7C284"/>
<dbReference type="SUPFAM" id="SSF51905">
    <property type="entry name" value="FAD/NAD(P)-binding domain"/>
    <property type="match status" value="1"/>
</dbReference>
<dbReference type="Pfam" id="PF13450">
    <property type="entry name" value="NAD_binding_8"/>
    <property type="match status" value="1"/>
</dbReference>
<sequence length="130" mass="14088">MAIPNANDFRAEDIVDRDVVILGGGATGTYAAVQLRQQGHSVALVEQKSRLGGRAETIYLPNGEYVNYGVEGYFNNAITKEFFAQLNVAPLRSRTIPTAAAAGLGFRASEKPWNSQGRGLCKSKQDKGWL</sequence>
<dbReference type="GO" id="GO:0016491">
    <property type="term" value="F:oxidoreductase activity"/>
    <property type="evidence" value="ECO:0007669"/>
    <property type="project" value="UniProtKB-ARBA"/>
</dbReference>
<dbReference type="PANTHER" id="PTHR43563:SF1">
    <property type="entry name" value="AMINE OXIDASE [FLAVIN-CONTAINING] B"/>
    <property type="match status" value="1"/>
</dbReference>
<accession>A0AAN7C284</accession>
<evidence type="ECO:0000256" key="1">
    <source>
        <dbReference type="SAM" id="MobiDB-lite"/>
    </source>
</evidence>
<evidence type="ECO:0000313" key="2">
    <source>
        <dbReference type="EMBL" id="KAK4234024.1"/>
    </source>
</evidence>
<dbReference type="InterPro" id="IPR050703">
    <property type="entry name" value="Flavin_MAO"/>
</dbReference>
<dbReference type="EMBL" id="MU860428">
    <property type="protein sequence ID" value="KAK4234024.1"/>
    <property type="molecule type" value="Genomic_DNA"/>
</dbReference>
<dbReference type="Proteomes" id="UP001303760">
    <property type="component" value="Unassembled WGS sequence"/>
</dbReference>
<comment type="caution">
    <text evidence="2">The sequence shown here is derived from an EMBL/GenBank/DDBJ whole genome shotgun (WGS) entry which is preliminary data.</text>
</comment>
<proteinExistence type="predicted"/>
<keyword evidence="3" id="KW-1185">Reference proteome</keyword>
<protein>
    <submittedName>
        <fullName evidence="2">Uncharacterized protein</fullName>
    </submittedName>
</protein>
<reference evidence="2" key="2">
    <citation type="submission" date="2023-05" db="EMBL/GenBank/DDBJ databases">
        <authorList>
            <consortium name="Lawrence Berkeley National Laboratory"/>
            <person name="Steindorff A."/>
            <person name="Hensen N."/>
            <person name="Bonometti L."/>
            <person name="Westerberg I."/>
            <person name="Brannstrom I.O."/>
            <person name="Guillou S."/>
            <person name="Cros-Aarteil S."/>
            <person name="Calhoun S."/>
            <person name="Haridas S."/>
            <person name="Kuo A."/>
            <person name="Mondo S."/>
            <person name="Pangilinan J."/>
            <person name="Riley R."/>
            <person name="Labutti K."/>
            <person name="Andreopoulos B."/>
            <person name="Lipzen A."/>
            <person name="Chen C."/>
            <person name="Yanf M."/>
            <person name="Daum C."/>
            <person name="Ng V."/>
            <person name="Clum A."/>
            <person name="Ohm R."/>
            <person name="Martin F."/>
            <person name="Silar P."/>
            <person name="Natvig D."/>
            <person name="Lalanne C."/>
            <person name="Gautier V."/>
            <person name="Ament-Velasquez S.L."/>
            <person name="Kruys A."/>
            <person name="Hutchinson M.I."/>
            <person name="Powell A.J."/>
            <person name="Barry K."/>
            <person name="Miller A.N."/>
            <person name="Grigoriev I.V."/>
            <person name="Debuchy R."/>
            <person name="Gladieux P."/>
            <person name="Thoren M.H."/>
            <person name="Johannesson H."/>
        </authorList>
    </citation>
    <scope>NUCLEOTIDE SEQUENCE</scope>
    <source>
        <strain evidence="2">CBS 532.94</strain>
    </source>
</reference>
<reference evidence="2" key="1">
    <citation type="journal article" date="2023" name="Mol. Phylogenet. Evol.">
        <title>Genome-scale phylogeny and comparative genomics of the fungal order Sordariales.</title>
        <authorList>
            <person name="Hensen N."/>
            <person name="Bonometti L."/>
            <person name="Westerberg I."/>
            <person name="Brannstrom I.O."/>
            <person name="Guillou S."/>
            <person name="Cros-Aarteil S."/>
            <person name="Calhoun S."/>
            <person name="Haridas S."/>
            <person name="Kuo A."/>
            <person name="Mondo S."/>
            <person name="Pangilinan J."/>
            <person name="Riley R."/>
            <person name="LaButti K."/>
            <person name="Andreopoulos B."/>
            <person name="Lipzen A."/>
            <person name="Chen C."/>
            <person name="Yan M."/>
            <person name="Daum C."/>
            <person name="Ng V."/>
            <person name="Clum A."/>
            <person name="Steindorff A."/>
            <person name="Ohm R.A."/>
            <person name="Martin F."/>
            <person name="Silar P."/>
            <person name="Natvig D.O."/>
            <person name="Lalanne C."/>
            <person name="Gautier V."/>
            <person name="Ament-Velasquez S.L."/>
            <person name="Kruys A."/>
            <person name="Hutchinson M.I."/>
            <person name="Powell A.J."/>
            <person name="Barry K."/>
            <person name="Miller A.N."/>
            <person name="Grigoriev I.V."/>
            <person name="Debuchy R."/>
            <person name="Gladieux P."/>
            <person name="Hiltunen Thoren M."/>
            <person name="Johannesson H."/>
        </authorList>
    </citation>
    <scope>NUCLEOTIDE SEQUENCE</scope>
    <source>
        <strain evidence="2">CBS 532.94</strain>
    </source>
</reference>
<gene>
    <name evidence="2" type="ORF">C8A03DRAFT_38224</name>
</gene>
<feature type="region of interest" description="Disordered" evidence="1">
    <location>
        <begin position="111"/>
        <end position="130"/>
    </location>
</feature>
<name>A0AAN7C284_9PEZI</name>
<dbReference type="InterPro" id="IPR036188">
    <property type="entry name" value="FAD/NAD-bd_sf"/>
</dbReference>
<evidence type="ECO:0000313" key="3">
    <source>
        <dbReference type="Proteomes" id="UP001303760"/>
    </source>
</evidence>